<evidence type="ECO:0000256" key="5">
    <source>
        <dbReference type="ARBA" id="ARBA00022694"/>
    </source>
</evidence>
<keyword evidence="7" id="KW-0547">Nucleotide-binding</keyword>
<gene>
    <name evidence="11" type="ORF">UFOPK3495_00766</name>
    <name evidence="12" type="ORF">UFOPK4237_00601</name>
</gene>
<keyword evidence="5" id="KW-0819">tRNA processing</keyword>
<dbReference type="EMBL" id="CAFBPZ010000028">
    <property type="protein sequence ID" value="CAB5037226.1"/>
    <property type="molecule type" value="Genomic_DNA"/>
</dbReference>
<keyword evidence="6" id="KW-0479">Metal-binding</keyword>
<dbReference type="Pfam" id="PF02367">
    <property type="entry name" value="TsaE"/>
    <property type="match status" value="1"/>
</dbReference>
<dbReference type="EMBL" id="CAFBMC010000032">
    <property type="protein sequence ID" value="CAB4897345.1"/>
    <property type="molecule type" value="Genomic_DNA"/>
</dbReference>
<dbReference type="SUPFAM" id="SSF52540">
    <property type="entry name" value="P-loop containing nucleoside triphosphate hydrolases"/>
    <property type="match status" value="1"/>
</dbReference>
<evidence type="ECO:0000256" key="2">
    <source>
        <dbReference type="ARBA" id="ARBA00007599"/>
    </source>
</evidence>
<reference evidence="11" key="1">
    <citation type="submission" date="2020-05" db="EMBL/GenBank/DDBJ databases">
        <authorList>
            <person name="Chiriac C."/>
            <person name="Salcher M."/>
            <person name="Ghai R."/>
            <person name="Kavagutti S V."/>
        </authorList>
    </citation>
    <scope>NUCLEOTIDE SEQUENCE</scope>
</reference>
<comment type="similarity">
    <text evidence="2">Belongs to the TsaE family.</text>
</comment>
<dbReference type="InterPro" id="IPR003442">
    <property type="entry name" value="T6A_TsaE"/>
</dbReference>
<protein>
    <recommendedName>
        <fullName evidence="3">tRNA threonylcarbamoyladenosine biosynthesis protein TsaE</fullName>
    </recommendedName>
    <alternativeName>
        <fullName evidence="10">t(6)A37 threonylcarbamoyladenosine biosynthesis protein TsaE</fullName>
    </alternativeName>
</protein>
<evidence type="ECO:0000313" key="11">
    <source>
        <dbReference type="EMBL" id="CAB4897345.1"/>
    </source>
</evidence>
<evidence type="ECO:0000256" key="8">
    <source>
        <dbReference type="ARBA" id="ARBA00022840"/>
    </source>
</evidence>
<evidence type="ECO:0000256" key="3">
    <source>
        <dbReference type="ARBA" id="ARBA00019010"/>
    </source>
</evidence>
<dbReference type="PANTHER" id="PTHR33540">
    <property type="entry name" value="TRNA THREONYLCARBAMOYLADENOSINE BIOSYNTHESIS PROTEIN TSAE"/>
    <property type="match status" value="1"/>
</dbReference>
<keyword evidence="8" id="KW-0067">ATP-binding</keyword>
<dbReference type="InterPro" id="IPR027417">
    <property type="entry name" value="P-loop_NTPase"/>
</dbReference>
<evidence type="ECO:0000256" key="6">
    <source>
        <dbReference type="ARBA" id="ARBA00022723"/>
    </source>
</evidence>
<dbReference type="GO" id="GO:0002949">
    <property type="term" value="P:tRNA threonylcarbamoyladenosine modification"/>
    <property type="evidence" value="ECO:0007669"/>
    <property type="project" value="InterPro"/>
</dbReference>
<dbReference type="GO" id="GO:0005524">
    <property type="term" value="F:ATP binding"/>
    <property type="evidence" value="ECO:0007669"/>
    <property type="project" value="UniProtKB-KW"/>
</dbReference>
<name>A0A6J7FVH9_9ZZZZ</name>
<organism evidence="11">
    <name type="scientific">freshwater metagenome</name>
    <dbReference type="NCBI Taxonomy" id="449393"/>
    <lineage>
        <taxon>unclassified sequences</taxon>
        <taxon>metagenomes</taxon>
        <taxon>ecological metagenomes</taxon>
    </lineage>
</organism>
<evidence type="ECO:0000256" key="7">
    <source>
        <dbReference type="ARBA" id="ARBA00022741"/>
    </source>
</evidence>
<dbReference type="AlphaFoldDB" id="A0A6J7FVH9"/>
<accession>A0A6J7FVH9</accession>
<evidence type="ECO:0000256" key="10">
    <source>
        <dbReference type="ARBA" id="ARBA00032441"/>
    </source>
</evidence>
<dbReference type="GO" id="GO:0005737">
    <property type="term" value="C:cytoplasm"/>
    <property type="evidence" value="ECO:0007669"/>
    <property type="project" value="UniProtKB-SubCell"/>
</dbReference>
<dbReference type="PANTHER" id="PTHR33540:SF2">
    <property type="entry name" value="TRNA THREONYLCARBAMOYLADENOSINE BIOSYNTHESIS PROTEIN TSAE"/>
    <property type="match status" value="1"/>
</dbReference>
<dbReference type="NCBIfam" id="TIGR00150">
    <property type="entry name" value="T6A_YjeE"/>
    <property type="match status" value="1"/>
</dbReference>
<keyword evidence="4" id="KW-0963">Cytoplasm</keyword>
<evidence type="ECO:0000256" key="9">
    <source>
        <dbReference type="ARBA" id="ARBA00022842"/>
    </source>
</evidence>
<sequence length="154" mass="16577">MVQVDTREQMHALGAHVAAQLLPGDLIVLVGDLGAGKTTFVQGLGKGLGVADPVTSPTFVIARAHKAPVLPLVHVDAYRLGSNVELDELDLDADLETSVTVVEWGEGKVEQLADNRLVITILRSDEDDDIRQVSFAGVGNRWSETQVLELSPTW</sequence>
<keyword evidence="9" id="KW-0460">Magnesium</keyword>
<proteinExistence type="inferred from homology"/>
<evidence type="ECO:0000256" key="4">
    <source>
        <dbReference type="ARBA" id="ARBA00022490"/>
    </source>
</evidence>
<comment type="subcellular location">
    <subcellularLocation>
        <location evidence="1">Cytoplasm</location>
    </subcellularLocation>
</comment>
<dbReference type="Gene3D" id="3.40.50.300">
    <property type="entry name" value="P-loop containing nucleotide triphosphate hydrolases"/>
    <property type="match status" value="1"/>
</dbReference>
<evidence type="ECO:0000313" key="12">
    <source>
        <dbReference type="EMBL" id="CAB5037226.1"/>
    </source>
</evidence>
<evidence type="ECO:0000256" key="1">
    <source>
        <dbReference type="ARBA" id="ARBA00004496"/>
    </source>
</evidence>
<dbReference type="GO" id="GO:0046872">
    <property type="term" value="F:metal ion binding"/>
    <property type="evidence" value="ECO:0007669"/>
    <property type="project" value="UniProtKB-KW"/>
</dbReference>